<dbReference type="Gene3D" id="1.25.40.10">
    <property type="entry name" value="Tetratricopeptide repeat domain"/>
    <property type="match status" value="1"/>
</dbReference>
<comment type="pathway">
    <text evidence="1 7">Cell wall biogenesis; peptidoglycan biosynthesis.</text>
</comment>
<evidence type="ECO:0000256" key="2">
    <source>
        <dbReference type="ARBA" id="ARBA00005992"/>
    </source>
</evidence>
<dbReference type="SUPFAM" id="SSF141523">
    <property type="entry name" value="L,D-transpeptidase catalytic domain-like"/>
    <property type="match status" value="1"/>
</dbReference>
<feature type="active site" description="Proton donor/acceptor" evidence="7">
    <location>
        <position position="274"/>
    </location>
</feature>
<dbReference type="SUPFAM" id="SSF48452">
    <property type="entry name" value="TPR-like"/>
    <property type="match status" value="1"/>
</dbReference>
<gene>
    <name evidence="11" type="ORF">K8I29_17540</name>
</gene>
<keyword evidence="9" id="KW-0472">Membrane</keyword>
<proteinExistence type="inferred from homology"/>
<evidence type="ECO:0000313" key="11">
    <source>
        <dbReference type="EMBL" id="MBZ0158003.1"/>
    </source>
</evidence>
<accession>A0A953M316</accession>
<sequence length="321" mass="36502">MRKKQNRIHPSFFFACIIMTPVLLCGCSHQVKSTFMEANDLFARGNYNASLSKYEEITKKHPTEADRALFEMGIIYAYSGNEQKDYQKSLECFRKVIKEYPGSGYRKDSEVMLFTISTITFKDMTITAQQRQIETLREEITNKRNETVTLQKKIEALEQDVKSKENEIVSLQKEVFALQRGPADKILIEKKARRLTLIAKGKVLKTYKIALGGNPNGPKERQGDNKTPEGTYIIDSRNRNSGYHLSLHISYPNEKDKKRAKELGVSPGGDIMIHGIKNGLSWVGDLHTNVDWTKGCIAVTDQEIEEIEKVVPNGTLVEIRP</sequence>
<dbReference type="Pfam" id="PF13174">
    <property type="entry name" value="TPR_6"/>
    <property type="match status" value="1"/>
</dbReference>
<feature type="domain" description="L,D-TPase catalytic" evidence="10">
    <location>
        <begin position="184"/>
        <end position="320"/>
    </location>
</feature>
<dbReference type="InterPro" id="IPR019734">
    <property type="entry name" value="TPR_rpt"/>
</dbReference>
<keyword evidence="9" id="KW-1133">Transmembrane helix</keyword>
<dbReference type="Proteomes" id="UP000705867">
    <property type="component" value="Unassembled WGS sequence"/>
</dbReference>
<dbReference type="AlphaFoldDB" id="A0A953M316"/>
<evidence type="ECO:0000256" key="9">
    <source>
        <dbReference type="SAM" id="Phobius"/>
    </source>
</evidence>
<evidence type="ECO:0000259" key="10">
    <source>
        <dbReference type="PROSITE" id="PS52029"/>
    </source>
</evidence>
<dbReference type="Gene3D" id="2.40.440.10">
    <property type="entry name" value="L,D-transpeptidase catalytic domain-like"/>
    <property type="match status" value="1"/>
</dbReference>
<protein>
    <submittedName>
        <fullName evidence="11">L,D-transpeptidase family protein</fullName>
    </submittedName>
</protein>
<reference evidence="11" key="1">
    <citation type="journal article" date="2021" name="bioRxiv">
        <title>Unraveling nitrogen, sulfur and carbon metabolic pathways and microbial community transcriptional responses to substrate deprivation and toxicity stresses in a bioreactor mimicking anoxic brackish coastal sediment conditions.</title>
        <authorList>
            <person name="Martins P.D."/>
            <person name="Echeveste M.J."/>
            <person name="Arshad A."/>
            <person name="Kurth J."/>
            <person name="Ouboter H."/>
            <person name="Jetten M.S.M."/>
            <person name="Welte C.U."/>
        </authorList>
    </citation>
    <scope>NUCLEOTIDE SEQUENCE</scope>
    <source>
        <strain evidence="11">MAG_39</strain>
    </source>
</reference>
<evidence type="ECO:0000256" key="6">
    <source>
        <dbReference type="ARBA" id="ARBA00023316"/>
    </source>
</evidence>
<dbReference type="InterPro" id="IPR011990">
    <property type="entry name" value="TPR-like_helical_dom_sf"/>
</dbReference>
<dbReference type="GO" id="GO:0004180">
    <property type="term" value="F:carboxypeptidase activity"/>
    <property type="evidence" value="ECO:0007669"/>
    <property type="project" value="UniProtKB-ARBA"/>
</dbReference>
<dbReference type="EMBL" id="JAIOIV010000132">
    <property type="protein sequence ID" value="MBZ0158003.1"/>
    <property type="molecule type" value="Genomic_DNA"/>
</dbReference>
<keyword evidence="3" id="KW-0808">Transferase</keyword>
<evidence type="ECO:0000256" key="4">
    <source>
        <dbReference type="ARBA" id="ARBA00022960"/>
    </source>
</evidence>
<dbReference type="GO" id="GO:0016740">
    <property type="term" value="F:transferase activity"/>
    <property type="evidence" value="ECO:0007669"/>
    <property type="project" value="UniProtKB-KW"/>
</dbReference>
<dbReference type="GO" id="GO:0009252">
    <property type="term" value="P:peptidoglycan biosynthetic process"/>
    <property type="evidence" value="ECO:0007669"/>
    <property type="project" value="UniProtKB-KW"/>
</dbReference>
<dbReference type="InterPro" id="IPR038063">
    <property type="entry name" value="Transpep_catalytic_dom"/>
</dbReference>
<evidence type="ECO:0000256" key="3">
    <source>
        <dbReference type="ARBA" id="ARBA00022679"/>
    </source>
</evidence>
<feature type="transmembrane region" description="Helical" evidence="9">
    <location>
        <begin position="12"/>
        <end position="31"/>
    </location>
</feature>
<keyword evidence="6 7" id="KW-0961">Cell wall biogenesis/degradation</keyword>
<feature type="coiled-coil region" evidence="8">
    <location>
        <begin position="126"/>
        <end position="174"/>
    </location>
</feature>
<keyword evidence="5 7" id="KW-0573">Peptidoglycan synthesis</keyword>
<dbReference type="GO" id="GO:0008360">
    <property type="term" value="P:regulation of cell shape"/>
    <property type="evidence" value="ECO:0007669"/>
    <property type="project" value="UniProtKB-UniRule"/>
</dbReference>
<name>A0A953M316_9BACT</name>
<reference evidence="11" key="2">
    <citation type="submission" date="2021-08" db="EMBL/GenBank/DDBJ databases">
        <authorList>
            <person name="Dalcin Martins P."/>
        </authorList>
    </citation>
    <scope>NUCLEOTIDE SEQUENCE</scope>
    <source>
        <strain evidence="11">MAG_39</strain>
    </source>
</reference>
<evidence type="ECO:0000256" key="1">
    <source>
        <dbReference type="ARBA" id="ARBA00004752"/>
    </source>
</evidence>
<keyword evidence="9" id="KW-0812">Transmembrane</keyword>
<dbReference type="PROSITE" id="PS51257">
    <property type="entry name" value="PROKAR_LIPOPROTEIN"/>
    <property type="match status" value="1"/>
</dbReference>
<dbReference type="CDD" id="cd16913">
    <property type="entry name" value="YkuD_like"/>
    <property type="match status" value="1"/>
</dbReference>
<dbReference type="InterPro" id="IPR005490">
    <property type="entry name" value="LD_TPept_cat_dom"/>
</dbReference>
<evidence type="ECO:0000313" key="12">
    <source>
        <dbReference type="Proteomes" id="UP000705867"/>
    </source>
</evidence>
<feature type="active site" description="Nucleophile" evidence="7">
    <location>
        <position position="296"/>
    </location>
</feature>
<dbReference type="Gene3D" id="1.20.5.340">
    <property type="match status" value="1"/>
</dbReference>
<comment type="caution">
    <text evidence="11">The sequence shown here is derived from an EMBL/GenBank/DDBJ whole genome shotgun (WGS) entry which is preliminary data.</text>
</comment>
<dbReference type="GO" id="GO:0071555">
    <property type="term" value="P:cell wall organization"/>
    <property type="evidence" value="ECO:0007669"/>
    <property type="project" value="UniProtKB-UniRule"/>
</dbReference>
<evidence type="ECO:0000256" key="5">
    <source>
        <dbReference type="ARBA" id="ARBA00022984"/>
    </source>
</evidence>
<comment type="similarity">
    <text evidence="2">Belongs to the YkuD family.</text>
</comment>
<dbReference type="PANTHER" id="PTHR36699:SF1">
    <property type="entry name" value="L,D-TRANSPEPTIDASE YAFK-RELATED"/>
    <property type="match status" value="1"/>
</dbReference>
<dbReference type="PANTHER" id="PTHR36699">
    <property type="entry name" value="LD-TRANSPEPTIDASE"/>
    <property type="match status" value="1"/>
</dbReference>
<dbReference type="PROSITE" id="PS52029">
    <property type="entry name" value="LD_TPASE"/>
    <property type="match status" value="1"/>
</dbReference>
<organism evidence="11 12">
    <name type="scientific">Candidatus Nitrobium versatile</name>
    <dbReference type="NCBI Taxonomy" id="2884831"/>
    <lineage>
        <taxon>Bacteria</taxon>
        <taxon>Pseudomonadati</taxon>
        <taxon>Nitrospirota</taxon>
        <taxon>Nitrospiria</taxon>
        <taxon>Nitrospirales</taxon>
        <taxon>Nitrospiraceae</taxon>
        <taxon>Candidatus Nitrobium</taxon>
    </lineage>
</organism>
<keyword evidence="4 7" id="KW-0133">Cell shape</keyword>
<keyword evidence="8" id="KW-0175">Coiled coil</keyword>
<evidence type="ECO:0000256" key="7">
    <source>
        <dbReference type="PROSITE-ProRule" id="PRU01373"/>
    </source>
</evidence>
<dbReference type="Pfam" id="PF03734">
    <property type="entry name" value="YkuD"/>
    <property type="match status" value="1"/>
</dbReference>
<evidence type="ECO:0000256" key="8">
    <source>
        <dbReference type="SAM" id="Coils"/>
    </source>
</evidence>